<comment type="caution">
    <text evidence="1">The sequence shown here is derived from an EMBL/GenBank/DDBJ whole genome shotgun (WGS) entry which is preliminary data.</text>
</comment>
<protein>
    <submittedName>
        <fullName evidence="1">Uncharacterized protein</fullName>
    </submittedName>
</protein>
<evidence type="ECO:0000313" key="2">
    <source>
        <dbReference type="Proteomes" id="UP001057452"/>
    </source>
</evidence>
<sequence>DIAFTAERNIKRFPQPPSCIPPSSPWSLRGEGEGGRGGQETFQEFPVDEDPARSHWEARLRADTLWEVELWMSVFSDQTQTDGQSITLSLSTFQAKQSRSLLTQTELKLKTQ</sequence>
<accession>A0ACB9XUA2</accession>
<evidence type="ECO:0000313" key="1">
    <source>
        <dbReference type="EMBL" id="KAI4830657.1"/>
    </source>
</evidence>
<reference evidence="1" key="1">
    <citation type="submission" date="2022-05" db="EMBL/GenBank/DDBJ databases">
        <title>Chromosome-level genome of Chaenocephalus aceratus.</title>
        <authorList>
            <person name="Park H."/>
        </authorList>
    </citation>
    <scope>NUCLEOTIDE SEQUENCE</scope>
    <source>
        <strain evidence="1">KU_202001</strain>
    </source>
</reference>
<feature type="non-terminal residue" evidence="1">
    <location>
        <position position="1"/>
    </location>
</feature>
<feature type="non-terminal residue" evidence="1">
    <location>
        <position position="112"/>
    </location>
</feature>
<keyword evidence="2" id="KW-1185">Reference proteome</keyword>
<dbReference type="EMBL" id="CM043787">
    <property type="protein sequence ID" value="KAI4830657.1"/>
    <property type="molecule type" value="Genomic_DNA"/>
</dbReference>
<proteinExistence type="predicted"/>
<gene>
    <name evidence="1" type="ORF">KUCAC02_002273</name>
</gene>
<name>A0ACB9XUA2_CHAAC</name>
<organism evidence="1 2">
    <name type="scientific">Chaenocephalus aceratus</name>
    <name type="common">Blackfin icefish</name>
    <name type="synonym">Chaenichthys aceratus</name>
    <dbReference type="NCBI Taxonomy" id="36190"/>
    <lineage>
        <taxon>Eukaryota</taxon>
        <taxon>Metazoa</taxon>
        <taxon>Chordata</taxon>
        <taxon>Craniata</taxon>
        <taxon>Vertebrata</taxon>
        <taxon>Euteleostomi</taxon>
        <taxon>Actinopterygii</taxon>
        <taxon>Neopterygii</taxon>
        <taxon>Teleostei</taxon>
        <taxon>Neoteleostei</taxon>
        <taxon>Acanthomorphata</taxon>
        <taxon>Eupercaria</taxon>
        <taxon>Perciformes</taxon>
        <taxon>Notothenioidei</taxon>
        <taxon>Channichthyidae</taxon>
        <taxon>Chaenocephalus</taxon>
    </lineage>
</organism>
<dbReference type="Proteomes" id="UP001057452">
    <property type="component" value="Chromosome 3"/>
</dbReference>